<dbReference type="GO" id="GO:0016853">
    <property type="term" value="F:isomerase activity"/>
    <property type="evidence" value="ECO:0007669"/>
    <property type="project" value="UniProtKB-ARBA"/>
</dbReference>
<dbReference type="eggNOG" id="COG0179">
    <property type="taxonomic scope" value="Bacteria"/>
</dbReference>
<dbReference type="Pfam" id="PF01557">
    <property type="entry name" value="FAA_hydrolase"/>
    <property type="match status" value="1"/>
</dbReference>
<evidence type="ECO:0000259" key="3">
    <source>
        <dbReference type="Pfam" id="PF01557"/>
    </source>
</evidence>
<evidence type="ECO:0000256" key="2">
    <source>
        <dbReference type="ARBA" id="ARBA00022723"/>
    </source>
</evidence>
<dbReference type="PATRIC" id="fig|1346791.3.peg.3565"/>
<keyword evidence="2" id="KW-0479">Metal-binding</keyword>
<accession>T0IPH7</accession>
<evidence type="ECO:0000313" key="4">
    <source>
        <dbReference type="EMBL" id="EQB30730.1"/>
    </source>
</evidence>
<comment type="caution">
    <text evidence="4">The sequence shown here is derived from an EMBL/GenBank/DDBJ whole genome shotgun (WGS) entry which is preliminary data.</text>
</comment>
<dbReference type="AlphaFoldDB" id="T0IPH7"/>
<dbReference type="STRING" id="1346791.M529_18475"/>
<dbReference type="PANTHER" id="PTHR42796">
    <property type="entry name" value="FUMARYLACETOACETATE HYDROLASE DOMAIN-CONTAINING PROTEIN 2A-RELATED"/>
    <property type="match status" value="1"/>
</dbReference>
<reference evidence="4 5" key="1">
    <citation type="journal article" date="2013" name="Genome Announc.">
        <title>Draft Genome Sequence of Sphingobium ummariense Strain RL-3, a Hexachlorocyclohexane-Degrading Bacterium.</title>
        <authorList>
            <person name="Kohli P."/>
            <person name="Dua A."/>
            <person name="Sangwan N."/>
            <person name="Oldach P."/>
            <person name="Khurana J.P."/>
            <person name="Lal R."/>
        </authorList>
    </citation>
    <scope>NUCLEOTIDE SEQUENCE [LARGE SCALE GENOMIC DNA]</scope>
    <source>
        <strain evidence="4 5">RL-3</strain>
    </source>
</reference>
<name>T0IPH7_9SPHN</name>
<dbReference type="OrthoDB" id="5197601at2"/>
<dbReference type="SUPFAM" id="SSF56529">
    <property type="entry name" value="FAH"/>
    <property type="match status" value="1"/>
</dbReference>
<dbReference type="FunFam" id="3.90.850.10:FF:000002">
    <property type="entry name" value="2-hydroxyhepta-2,4-diene-1,7-dioate isomerase"/>
    <property type="match status" value="1"/>
</dbReference>
<dbReference type="PANTHER" id="PTHR42796:SF4">
    <property type="entry name" value="FUMARYLACETOACETATE HYDROLASE DOMAIN-CONTAINING PROTEIN 2A"/>
    <property type="match status" value="1"/>
</dbReference>
<dbReference type="InterPro" id="IPR011234">
    <property type="entry name" value="Fumarylacetoacetase-like_C"/>
</dbReference>
<dbReference type="EMBL" id="AUWY01000118">
    <property type="protein sequence ID" value="EQB30730.1"/>
    <property type="molecule type" value="Genomic_DNA"/>
</dbReference>
<proteinExistence type="inferred from homology"/>
<protein>
    <recommendedName>
        <fullName evidence="3">Fumarylacetoacetase-like C-terminal domain-containing protein</fullName>
    </recommendedName>
</protein>
<dbReference type="GO" id="GO:0046872">
    <property type="term" value="F:metal ion binding"/>
    <property type="evidence" value="ECO:0007669"/>
    <property type="project" value="UniProtKB-KW"/>
</dbReference>
<evidence type="ECO:0000313" key="5">
    <source>
        <dbReference type="Proteomes" id="UP000015523"/>
    </source>
</evidence>
<feature type="domain" description="Fumarylacetoacetase-like C-terminal" evidence="3">
    <location>
        <begin position="72"/>
        <end position="275"/>
    </location>
</feature>
<dbReference type="InterPro" id="IPR051121">
    <property type="entry name" value="FAH"/>
</dbReference>
<dbReference type="Gene3D" id="3.90.850.10">
    <property type="entry name" value="Fumarylacetoacetase-like, C-terminal domain"/>
    <property type="match status" value="1"/>
</dbReference>
<evidence type="ECO:0000256" key="1">
    <source>
        <dbReference type="ARBA" id="ARBA00010211"/>
    </source>
</evidence>
<keyword evidence="5" id="KW-1185">Reference proteome</keyword>
<sequence>MKMISFARNGREGYGLLKEGGVIDAGGRLPDYPDLTSLLADPAPLRALEGLPADFAEEDVTTLPPIPRSGRIICIGLNYKSHIAETGNDTPAYPILFPRYPSSLVANGAPMEKSSLSERFDFEGELAFVIGRPGRHIPKERALEHVAGYACFNDGSIRDFQRHTSQFLPGKNFERSGAFGPWLVTPDEVGDVNALKLTTRLNGEVVQQADIDDLLFGVEDLIAYISQIWTVQPGDVVATGTTGGVGALRKPPLWMKPGDRVEVEIDRLGLLSNPIIEEVQA</sequence>
<organism evidence="4 5">
    <name type="scientific">Sphingobium ummariense RL-3</name>
    <dbReference type="NCBI Taxonomy" id="1346791"/>
    <lineage>
        <taxon>Bacteria</taxon>
        <taxon>Pseudomonadati</taxon>
        <taxon>Pseudomonadota</taxon>
        <taxon>Alphaproteobacteria</taxon>
        <taxon>Sphingomonadales</taxon>
        <taxon>Sphingomonadaceae</taxon>
        <taxon>Sphingobium</taxon>
    </lineage>
</organism>
<dbReference type="GO" id="GO:0019752">
    <property type="term" value="P:carboxylic acid metabolic process"/>
    <property type="evidence" value="ECO:0007669"/>
    <property type="project" value="UniProtKB-ARBA"/>
</dbReference>
<comment type="similarity">
    <text evidence="1">Belongs to the FAH family.</text>
</comment>
<dbReference type="Proteomes" id="UP000015523">
    <property type="component" value="Unassembled WGS sequence"/>
</dbReference>
<dbReference type="RefSeq" id="WP_021319314.1">
    <property type="nucleotide sequence ID" value="NZ_AUWY01000118.1"/>
</dbReference>
<gene>
    <name evidence="4" type="ORF">M529_18475</name>
</gene>
<dbReference type="InterPro" id="IPR036663">
    <property type="entry name" value="Fumarylacetoacetase_C_sf"/>
</dbReference>